<organism evidence="2 3">
    <name type="scientific">Corchorus capsularis</name>
    <name type="common">Jute</name>
    <dbReference type="NCBI Taxonomy" id="210143"/>
    <lineage>
        <taxon>Eukaryota</taxon>
        <taxon>Viridiplantae</taxon>
        <taxon>Streptophyta</taxon>
        <taxon>Embryophyta</taxon>
        <taxon>Tracheophyta</taxon>
        <taxon>Spermatophyta</taxon>
        <taxon>Magnoliopsida</taxon>
        <taxon>eudicotyledons</taxon>
        <taxon>Gunneridae</taxon>
        <taxon>Pentapetalae</taxon>
        <taxon>rosids</taxon>
        <taxon>malvids</taxon>
        <taxon>Malvales</taxon>
        <taxon>Malvaceae</taxon>
        <taxon>Grewioideae</taxon>
        <taxon>Apeibeae</taxon>
        <taxon>Corchorus</taxon>
    </lineage>
</organism>
<evidence type="ECO:0000313" key="2">
    <source>
        <dbReference type="EMBL" id="OMO69830.1"/>
    </source>
</evidence>
<protein>
    <submittedName>
        <fullName evidence="2">Uncharacterized protein</fullName>
    </submittedName>
</protein>
<evidence type="ECO:0000256" key="1">
    <source>
        <dbReference type="SAM" id="MobiDB-lite"/>
    </source>
</evidence>
<dbReference type="AlphaFoldDB" id="A0A1R3HHQ3"/>
<gene>
    <name evidence="2" type="ORF">CCACVL1_19240</name>
</gene>
<dbReference type="Proteomes" id="UP000188268">
    <property type="component" value="Unassembled WGS sequence"/>
</dbReference>
<evidence type="ECO:0000313" key="3">
    <source>
        <dbReference type="Proteomes" id="UP000188268"/>
    </source>
</evidence>
<name>A0A1R3HHQ3_COCAP</name>
<feature type="region of interest" description="Disordered" evidence="1">
    <location>
        <begin position="1"/>
        <end position="21"/>
    </location>
</feature>
<dbReference type="EMBL" id="AWWV01011948">
    <property type="protein sequence ID" value="OMO69830.1"/>
    <property type="molecule type" value="Genomic_DNA"/>
</dbReference>
<accession>A0A1R3HHQ3</accession>
<reference evidence="2 3" key="1">
    <citation type="submission" date="2013-09" db="EMBL/GenBank/DDBJ databases">
        <title>Corchorus capsularis genome sequencing.</title>
        <authorList>
            <person name="Alam M."/>
            <person name="Haque M.S."/>
            <person name="Islam M.S."/>
            <person name="Emdad E.M."/>
            <person name="Islam M.M."/>
            <person name="Ahmed B."/>
            <person name="Halim A."/>
            <person name="Hossen Q.M.M."/>
            <person name="Hossain M.Z."/>
            <person name="Ahmed R."/>
            <person name="Khan M.M."/>
            <person name="Islam R."/>
            <person name="Rashid M.M."/>
            <person name="Khan S.A."/>
            <person name="Rahman M.S."/>
            <person name="Alam M."/>
        </authorList>
    </citation>
    <scope>NUCLEOTIDE SEQUENCE [LARGE SCALE GENOMIC DNA]</scope>
    <source>
        <strain evidence="3">cv. CVL-1</strain>
        <tissue evidence="2">Whole seedling</tissue>
    </source>
</reference>
<comment type="caution">
    <text evidence="2">The sequence shown here is derived from an EMBL/GenBank/DDBJ whole genome shotgun (WGS) entry which is preliminary data.</text>
</comment>
<dbReference type="OrthoDB" id="10336404at2759"/>
<proteinExistence type="predicted"/>
<sequence length="65" mass="7006">MRDKCDEGGNGSIAKVRGGEKQKQCFIEKSIDLNAVPKSNDNGLGADEIGDPDFGVKSFREFKSA</sequence>
<keyword evidence="3" id="KW-1185">Reference proteome</keyword>
<dbReference type="Gramene" id="OMO69830">
    <property type="protein sequence ID" value="OMO69830"/>
    <property type="gene ID" value="CCACVL1_19240"/>
</dbReference>